<feature type="compositionally biased region" description="Basic and acidic residues" evidence="1">
    <location>
        <begin position="40"/>
        <end position="54"/>
    </location>
</feature>
<evidence type="ECO:0000313" key="2">
    <source>
        <dbReference type="EMBL" id="OAE34862.1"/>
    </source>
</evidence>
<reference evidence="2" key="1">
    <citation type="submission" date="2016-03" db="EMBL/GenBank/DDBJ databases">
        <title>Mechanisms controlling the formation of the plant cell surface in tip-growing cells are functionally conserved among land plants.</title>
        <authorList>
            <person name="Honkanen S."/>
            <person name="Jones V.A."/>
            <person name="Morieri G."/>
            <person name="Champion C."/>
            <person name="Hetherington A.J."/>
            <person name="Kelly S."/>
            <person name="Saint-Marcoux D."/>
            <person name="Proust H."/>
            <person name="Prescott H."/>
            <person name="Dolan L."/>
        </authorList>
    </citation>
    <scope>NUCLEOTIDE SEQUENCE [LARGE SCALE GENOMIC DNA]</scope>
    <source>
        <tissue evidence="2">Whole gametophyte</tissue>
    </source>
</reference>
<dbReference type="EMBL" id="LVLJ01000312">
    <property type="protein sequence ID" value="OAE34862.1"/>
    <property type="molecule type" value="Genomic_DNA"/>
</dbReference>
<feature type="compositionally biased region" description="Low complexity" evidence="1">
    <location>
        <begin position="185"/>
        <end position="195"/>
    </location>
</feature>
<sequence length="237" mass="25529">MLPCDGDSCGSKGAPSPRAHTRTSKTQDATALHQQAAAAERADRRRAEVQDTWRPRRAQVVVVAPVGGPRSFPVTLPLGGRGPWTTCSTVDDGRTRQQAAAAAAAVVVEGPPGHMAPKRLPEREYGRRKPLPAPSVREAARLPCGRSRSIRRTPSRQHPFRGGQFCPSGRRVFCRRIFTSVTYERGSPSAKAAKGARGGRRSYRAENGAGEGEAEACEEGASRFRETGEPGGEIERH</sequence>
<feature type="compositionally biased region" description="Basic and acidic residues" evidence="1">
    <location>
        <begin position="220"/>
        <end position="237"/>
    </location>
</feature>
<feature type="region of interest" description="Disordered" evidence="1">
    <location>
        <begin position="1"/>
        <end position="56"/>
    </location>
</feature>
<feature type="compositionally biased region" description="Low complexity" evidence="1">
    <location>
        <begin position="27"/>
        <end position="39"/>
    </location>
</feature>
<dbReference type="Proteomes" id="UP000077202">
    <property type="component" value="Unassembled WGS sequence"/>
</dbReference>
<accession>A0A176WRE2</accession>
<gene>
    <name evidence="2" type="ORF">AXG93_2528s2310</name>
</gene>
<dbReference type="AlphaFoldDB" id="A0A176WRE2"/>
<proteinExistence type="predicted"/>
<name>A0A176WRE2_MARPO</name>
<comment type="caution">
    <text evidence="2">The sequence shown here is derived from an EMBL/GenBank/DDBJ whole genome shotgun (WGS) entry which is preliminary data.</text>
</comment>
<feature type="region of interest" description="Disordered" evidence="1">
    <location>
        <begin position="185"/>
        <end position="237"/>
    </location>
</feature>
<organism evidence="2 3">
    <name type="scientific">Marchantia polymorpha subsp. ruderalis</name>
    <dbReference type="NCBI Taxonomy" id="1480154"/>
    <lineage>
        <taxon>Eukaryota</taxon>
        <taxon>Viridiplantae</taxon>
        <taxon>Streptophyta</taxon>
        <taxon>Embryophyta</taxon>
        <taxon>Marchantiophyta</taxon>
        <taxon>Marchantiopsida</taxon>
        <taxon>Marchantiidae</taxon>
        <taxon>Marchantiales</taxon>
        <taxon>Marchantiaceae</taxon>
        <taxon>Marchantia</taxon>
    </lineage>
</organism>
<keyword evidence="3" id="KW-1185">Reference proteome</keyword>
<evidence type="ECO:0000313" key="3">
    <source>
        <dbReference type="Proteomes" id="UP000077202"/>
    </source>
</evidence>
<evidence type="ECO:0000256" key="1">
    <source>
        <dbReference type="SAM" id="MobiDB-lite"/>
    </source>
</evidence>
<protein>
    <submittedName>
        <fullName evidence="2">Uncharacterized protein</fullName>
    </submittedName>
</protein>